<proteinExistence type="predicted"/>
<comment type="caution">
    <text evidence="1">The sequence shown here is derived from an EMBL/GenBank/DDBJ whole genome shotgun (WGS) entry which is preliminary data.</text>
</comment>
<gene>
    <name evidence="1" type="ORF">IMSAGC001_02568</name>
</gene>
<sequence length="30" mass="3468">MPRNISIDDNEIHLTIEDKLVELAGDEEEE</sequence>
<organism evidence="1 2">
    <name type="scientific">Bacteroides acidifaciens</name>
    <dbReference type="NCBI Taxonomy" id="85831"/>
    <lineage>
        <taxon>Bacteria</taxon>
        <taxon>Pseudomonadati</taxon>
        <taxon>Bacteroidota</taxon>
        <taxon>Bacteroidia</taxon>
        <taxon>Bacteroidales</taxon>
        <taxon>Bacteroidaceae</taxon>
        <taxon>Bacteroides</taxon>
    </lineage>
</organism>
<evidence type="ECO:0000313" key="1">
    <source>
        <dbReference type="EMBL" id="GFH87143.1"/>
    </source>
</evidence>
<dbReference type="AlphaFoldDB" id="A0A7J0A438"/>
<evidence type="ECO:0000313" key="2">
    <source>
        <dbReference type="Proteomes" id="UP000491181"/>
    </source>
</evidence>
<dbReference type="Proteomes" id="UP000491181">
    <property type="component" value="Unassembled WGS sequence"/>
</dbReference>
<accession>A0A7J0A438</accession>
<dbReference type="EMBL" id="BLLS01000076">
    <property type="protein sequence ID" value="GFH87143.1"/>
    <property type="molecule type" value="Genomic_DNA"/>
</dbReference>
<name>A0A7J0A438_9BACE</name>
<protein>
    <submittedName>
        <fullName evidence="1">Uncharacterized protein</fullName>
    </submittedName>
</protein>
<reference evidence="1 2" key="1">
    <citation type="journal article" date="2020" name="Microbiome">
        <title>Single-cell genomics of uncultured bacteria reveals dietary fiber responders in the mouse gut microbiota.</title>
        <authorList>
            <person name="Chijiiwa R."/>
            <person name="Hosokawa M."/>
            <person name="Kogawa M."/>
            <person name="Nishikawa Y."/>
            <person name="Ide K."/>
            <person name="Sakanashi C."/>
            <person name="Takahashi K."/>
            <person name="Takeyama H."/>
        </authorList>
    </citation>
    <scope>NUCLEOTIDE SEQUENCE [LARGE SCALE GENOMIC DNA]</scope>
    <source>
        <strain evidence="1">IMSAGC_001</strain>
    </source>
</reference>